<feature type="transmembrane region" description="Helical" evidence="2">
    <location>
        <begin position="142"/>
        <end position="161"/>
    </location>
</feature>
<keyword evidence="2" id="KW-0472">Membrane</keyword>
<evidence type="ECO:0000256" key="2">
    <source>
        <dbReference type="SAM" id="Phobius"/>
    </source>
</evidence>
<dbReference type="OrthoDB" id="5134073at2759"/>
<feature type="transmembrane region" description="Helical" evidence="2">
    <location>
        <begin position="6"/>
        <end position="31"/>
    </location>
</feature>
<feature type="transmembrane region" description="Helical" evidence="2">
    <location>
        <begin position="83"/>
        <end position="104"/>
    </location>
</feature>
<evidence type="ECO:0000256" key="1">
    <source>
        <dbReference type="SAM" id="Coils"/>
    </source>
</evidence>
<feature type="transmembrane region" description="Helical" evidence="2">
    <location>
        <begin position="326"/>
        <end position="346"/>
    </location>
</feature>
<reference evidence="3" key="2">
    <citation type="submission" date="2020-05" db="EMBL/GenBank/DDBJ databases">
        <authorList>
            <person name="Kim H.-S."/>
            <person name="Proctor R.H."/>
            <person name="Brown D.W."/>
        </authorList>
    </citation>
    <scope>NUCLEOTIDE SEQUENCE</scope>
    <source>
        <strain evidence="3">NRRL 22465</strain>
    </source>
</reference>
<feature type="transmembrane region" description="Helical" evidence="2">
    <location>
        <begin position="116"/>
        <end position="136"/>
    </location>
</feature>
<protein>
    <submittedName>
        <fullName evidence="3">Uncharacterized protein</fullName>
    </submittedName>
</protein>
<name>A0A8H4XJC1_9HYPO</name>
<keyword evidence="2" id="KW-0812">Transmembrane</keyword>
<feature type="transmembrane region" description="Helical" evidence="2">
    <location>
        <begin position="291"/>
        <end position="314"/>
    </location>
</feature>
<feature type="transmembrane region" description="Helical" evidence="2">
    <location>
        <begin position="492"/>
        <end position="510"/>
    </location>
</feature>
<sequence>MEHLNGPVLLCSFFMSSVAYWHAFLVVEYLLRTSTPSLYERLQREDILRKLNPLLLMLTRMVIGLVVSLPACVQAASTTPWGVGYPLNTSGQICIVSQVAVWSNELPLTRYYSSELFVHHLLCLVATANIVISPPVHQIKPLYLYFASLVGDIGPGSVMVFKVTGRQPETSRLMYYAVAASTSILIFCRVGCAFYTLTHVLVDPYNLADWVWALAVMLFGSYSLFGALRNLRWLGIVGVDPVRFRATYFYRFMVPMSHSVLAAACGGTLLSTLFIYGLYLDRPLRPLEIGFLSMHGLVSAAIGLTGTVVTRIAYPYNASRSDPWGSWYLQLGVLLAGVWASKVTMFTDRVERGTFLSALGINLPLFQAIARMAHYYCAKDAAAVSDEKVFMDNIPARIHLEMALGNATIFLVSLILLTLNILTASEAARMTISACILIQLSISTGILPLAVANSHGYSGFLLALALSALGPCVVLFGITAHYIRPAVSIDEAVYNYLLLGGTIVAAINSTGAAGSRPCAVLPKPRRRKTWKPYAAVFMFMCILQVMLVKKHMNFEAEAPEVSVGFKNFRAILSDPVTWVVSPCEASRPREHELLEQLQEAKAENLARHQAELALLRQLLEAKNVLLQVSQQREQQTLAQLQEAKANLAMATVKREQDLPDELKKAKEDTEAAQLEAQQSSARLETTEADLEAAKDRERDLIAQLSQAKAECEMVKKGEEELSKEIQVTRRCLAQSHKEKVRLSSKLEDAGANLLRQKEIESGLKSEIQKHSADTRVRQQQPVAFAMPTTVPTPMSKANQILRSVATPSPLAKPTPMLKPTWAPFPQLKAAESPRSQREQYLLEQLEASEAELEVTKKGDQQPSFTASKRPRTETVDCTGFWEDLLKDARDKFGNLPVSKNCRISSGAVVPSRWSTAQDDMTYKGLVHLLDNGGLYEWRCFGSIHRDGLKAMPIQGTRCPRYCNLDCLQYQLVMEDGVRRLDFRLESQMPGMPRNV</sequence>
<feature type="transmembrane region" description="Helical" evidence="2">
    <location>
        <begin position="430"/>
        <end position="451"/>
    </location>
</feature>
<evidence type="ECO:0000313" key="3">
    <source>
        <dbReference type="EMBL" id="KAF4976643.1"/>
    </source>
</evidence>
<comment type="caution">
    <text evidence="3">The sequence shown here is derived from an EMBL/GenBank/DDBJ whole genome shotgun (WGS) entry which is preliminary data.</text>
</comment>
<feature type="coiled-coil region" evidence="1">
    <location>
        <begin position="626"/>
        <end position="724"/>
    </location>
</feature>
<feature type="transmembrane region" description="Helical" evidence="2">
    <location>
        <begin position="403"/>
        <end position="423"/>
    </location>
</feature>
<reference evidence="3" key="1">
    <citation type="journal article" date="2020" name="BMC Genomics">
        <title>Correction to: Identification and distribution of gene clusters required for synthesis of sphingolipid metabolism inhibitors in diverse species of the filamentous fungus Fusarium.</title>
        <authorList>
            <person name="Kim H.S."/>
            <person name="Lohmar J.M."/>
            <person name="Busman M."/>
            <person name="Brown D.W."/>
            <person name="Naumann T.A."/>
            <person name="Divon H.H."/>
            <person name="Lysoe E."/>
            <person name="Uhlig S."/>
            <person name="Proctor R.H."/>
        </authorList>
    </citation>
    <scope>NUCLEOTIDE SEQUENCE</scope>
    <source>
        <strain evidence="3">NRRL 22465</strain>
    </source>
</reference>
<dbReference type="EMBL" id="JABEYC010000508">
    <property type="protein sequence ID" value="KAF4976643.1"/>
    <property type="molecule type" value="Genomic_DNA"/>
</dbReference>
<keyword evidence="4" id="KW-1185">Reference proteome</keyword>
<keyword evidence="2" id="KW-1133">Transmembrane helix</keyword>
<accession>A0A8H4XJC1</accession>
<gene>
    <name evidence="3" type="ORF">FZEAL_6724</name>
</gene>
<evidence type="ECO:0000313" key="4">
    <source>
        <dbReference type="Proteomes" id="UP000635477"/>
    </source>
</evidence>
<keyword evidence="1" id="KW-0175">Coiled coil</keyword>
<feature type="transmembrane region" description="Helical" evidence="2">
    <location>
        <begin position="210"/>
        <end position="231"/>
    </location>
</feature>
<feature type="transmembrane region" description="Helical" evidence="2">
    <location>
        <begin position="457"/>
        <end position="480"/>
    </location>
</feature>
<organism evidence="3 4">
    <name type="scientific">Fusarium zealandicum</name>
    <dbReference type="NCBI Taxonomy" id="1053134"/>
    <lineage>
        <taxon>Eukaryota</taxon>
        <taxon>Fungi</taxon>
        <taxon>Dikarya</taxon>
        <taxon>Ascomycota</taxon>
        <taxon>Pezizomycotina</taxon>
        <taxon>Sordariomycetes</taxon>
        <taxon>Hypocreomycetidae</taxon>
        <taxon>Hypocreales</taxon>
        <taxon>Nectriaceae</taxon>
        <taxon>Fusarium</taxon>
        <taxon>Fusarium staphyleae species complex</taxon>
    </lineage>
</organism>
<feature type="transmembrane region" description="Helical" evidence="2">
    <location>
        <begin position="173"/>
        <end position="198"/>
    </location>
</feature>
<dbReference type="AlphaFoldDB" id="A0A8H4XJC1"/>
<proteinExistence type="predicted"/>
<dbReference type="Proteomes" id="UP000635477">
    <property type="component" value="Unassembled WGS sequence"/>
</dbReference>
<feature type="transmembrane region" description="Helical" evidence="2">
    <location>
        <begin position="51"/>
        <end position="71"/>
    </location>
</feature>
<feature type="transmembrane region" description="Helical" evidence="2">
    <location>
        <begin position="252"/>
        <end position="279"/>
    </location>
</feature>